<dbReference type="InterPro" id="IPR021099">
    <property type="entry name" value="PORR_domain"/>
</dbReference>
<reference evidence="21" key="2">
    <citation type="submission" date="2013-12" db="EMBL/GenBank/DDBJ databases">
        <authorList>
            <person name="Yu Y."/>
            <person name="Lee S."/>
            <person name="de Baynast K."/>
            <person name="Wissotski M."/>
            <person name="Liu L."/>
            <person name="Talag J."/>
            <person name="Goicoechea J."/>
            <person name="Angelova A."/>
            <person name="Jetty R."/>
            <person name="Kudrna D."/>
            <person name="Golser W."/>
            <person name="Rivera L."/>
            <person name="Zhang J."/>
            <person name="Wing R."/>
        </authorList>
    </citation>
    <scope>NUCLEOTIDE SEQUENCE</scope>
</reference>
<reference evidence="20" key="3">
    <citation type="submission" date="2015-04" db="UniProtKB">
        <authorList>
            <consortium name="EnsemblPlants"/>
        </authorList>
    </citation>
    <scope>IDENTIFICATION</scope>
</reference>
<sequence>MYVKLPKGSVDMSYAWTSVPQSNLLKSIHDLNCIKRGLKPEEVYAIQEGLKVMTNHFQRYSYKDQGNYKDVLGRGRSGIVYNGVLDDGWKVAIKRLETVWQGEQEFQAMLCVIGRINYMNLVRIWGFCSESSHRMLVSEYIENGSLASVLFNNNILLQWAQRFKIALGVAKGLAYLHHECLEWVIHCDVTPKNIFLDQNLEPKISDFGLAKLLDRGGSNPEMSWVRETIGYIAPEWVSGLPIIAKVDVYSNGVVLFELVSGTRISDLARDEDELMPMVLGNLVLTLVDRLDREDLEWIARLLIKLAISCLEEDTKRRPTMESIAQRRWKKPVDSARTRLEGRTRDHRLDKLMIQLKNLRLALDLHGLISQQRNGYASLQLLSRWRHEVGLNIEIGAFLRKYPHIFDVYVHPIKRNECCKLTPKMADLIAEEDAVIRENEPAIVKRLKKLLMLSTDRTLNMHALWLIRRELGLPDDYRCSILQNHQSDFSLCSPDTLTLVTKDENLAVADTKYAFPINFPTGFRIEKGFREKLGNWQRLPYTKAYEKNELHPVRNVDRLEKHIVGILHELLSLTVQKMIPLERLSHFRRPFDMEVNLRELILKHPGIFYISTKGSTPTVLLRESYSKGCLVEPNPVYNVRRKMLGLILAGCRGIDEMDSAIQFSREYNQESSNKVSSGDDLRRLYKLRKPAFVSNGSAPRKKELVTESFIKEQSLSSALYIKKEKWLIRREPLERLSHFRRPFNMEVNLRELILKHPGIFYISTKGSTPTVLLRESYSKGCLVDPNPVYNVRRKMLGLILAGCRGIDEMDSAIQFSGEYNQESSNESLNHMCHTNTLRI</sequence>
<comment type="catalytic activity">
    <reaction evidence="17">
        <text>L-seryl-[protein] + ATP = O-phospho-L-seryl-[protein] + ADP + H(+)</text>
        <dbReference type="Rhea" id="RHEA:17989"/>
        <dbReference type="Rhea" id="RHEA-COMP:9863"/>
        <dbReference type="Rhea" id="RHEA-COMP:11604"/>
        <dbReference type="ChEBI" id="CHEBI:15378"/>
        <dbReference type="ChEBI" id="CHEBI:29999"/>
        <dbReference type="ChEBI" id="CHEBI:30616"/>
        <dbReference type="ChEBI" id="CHEBI:83421"/>
        <dbReference type="ChEBI" id="CHEBI:456216"/>
        <dbReference type="EC" id="2.7.11.1"/>
    </reaction>
</comment>
<comment type="catalytic activity">
    <reaction evidence="16">
        <text>L-threonyl-[protein] + ATP = O-phospho-L-threonyl-[protein] + ADP + H(+)</text>
        <dbReference type="Rhea" id="RHEA:46608"/>
        <dbReference type="Rhea" id="RHEA-COMP:11060"/>
        <dbReference type="Rhea" id="RHEA-COMP:11605"/>
        <dbReference type="ChEBI" id="CHEBI:15378"/>
        <dbReference type="ChEBI" id="CHEBI:30013"/>
        <dbReference type="ChEBI" id="CHEBI:30616"/>
        <dbReference type="ChEBI" id="CHEBI:61977"/>
        <dbReference type="ChEBI" id="CHEBI:456216"/>
        <dbReference type="EC" id="2.7.11.1"/>
    </reaction>
</comment>
<dbReference type="Proteomes" id="UP000032180">
    <property type="component" value="Chromosome 12"/>
</dbReference>
<dbReference type="Pfam" id="PF00069">
    <property type="entry name" value="Pkinase"/>
    <property type="match status" value="1"/>
</dbReference>
<evidence type="ECO:0000256" key="8">
    <source>
        <dbReference type="ARBA" id="ARBA00022741"/>
    </source>
</evidence>
<dbReference type="PROSITE" id="PS00109">
    <property type="entry name" value="PROTEIN_KINASE_TYR"/>
    <property type="match status" value="1"/>
</dbReference>
<name>A0A0D9XWK6_9ORYZ</name>
<dbReference type="GO" id="GO:0016020">
    <property type="term" value="C:membrane"/>
    <property type="evidence" value="ECO:0007669"/>
    <property type="project" value="UniProtKB-SubCell"/>
</dbReference>
<evidence type="ECO:0000256" key="12">
    <source>
        <dbReference type="ARBA" id="ARBA00023136"/>
    </source>
</evidence>
<evidence type="ECO:0000259" key="19">
    <source>
        <dbReference type="PROSITE" id="PS50011"/>
    </source>
</evidence>
<accession>A0A0D9XWK6</accession>
<dbReference type="Gramene" id="LPERR12G01900.1">
    <property type="protein sequence ID" value="LPERR12G01900.1"/>
    <property type="gene ID" value="LPERR12G01900"/>
</dbReference>
<keyword evidence="5" id="KW-0808">Transferase</keyword>
<keyword evidence="9" id="KW-0418">Kinase</keyword>
<dbReference type="PANTHER" id="PTHR31476">
    <property type="entry name" value="PROTEIN WHAT'S THIS FACTOR 1 HOMOLOG, CHLOROPLASTIC"/>
    <property type="match status" value="1"/>
</dbReference>
<dbReference type="FunFam" id="1.10.510.10:FF:000537">
    <property type="entry name" value="Putative receptor-like protein kinase"/>
    <property type="match status" value="1"/>
</dbReference>
<evidence type="ECO:0000313" key="21">
    <source>
        <dbReference type="Proteomes" id="UP000032180"/>
    </source>
</evidence>
<keyword evidence="8 18" id="KW-0547">Nucleotide-binding</keyword>
<evidence type="ECO:0000256" key="15">
    <source>
        <dbReference type="ARBA" id="ARBA00023180"/>
    </source>
</evidence>
<evidence type="ECO:0000256" key="6">
    <source>
        <dbReference type="ARBA" id="ARBA00022692"/>
    </source>
</evidence>
<dbReference type="Gene3D" id="3.30.200.20">
    <property type="entry name" value="Phosphorylase Kinase, domain 1"/>
    <property type="match status" value="1"/>
</dbReference>
<keyword evidence="13" id="KW-1015">Disulfide bond</keyword>
<evidence type="ECO:0000256" key="3">
    <source>
        <dbReference type="ARBA" id="ARBA00022527"/>
    </source>
</evidence>
<evidence type="ECO:0000256" key="10">
    <source>
        <dbReference type="ARBA" id="ARBA00022840"/>
    </source>
</evidence>
<evidence type="ECO:0000256" key="5">
    <source>
        <dbReference type="ARBA" id="ARBA00022679"/>
    </source>
</evidence>
<evidence type="ECO:0000256" key="11">
    <source>
        <dbReference type="ARBA" id="ARBA00022989"/>
    </source>
</evidence>
<reference evidence="20 21" key="1">
    <citation type="submission" date="2012-08" db="EMBL/GenBank/DDBJ databases">
        <title>Oryza genome evolution.</title>
        <authorList>
            <person name="Wing R.A."/>
        </authorList>
    </citation>
    <scope>NUCLEOTIDE SEQUENCE</scope>
</reference>
<keyword evidence="12" id="KW-0472">Membrane</keyword>
<dbReference type="PROSITE" id="PS00107">
    <property type="entry name" value="PROTEIN_KINASE_ATP"/>
    <property type="match status" value="1"/>
</dbReference>
<protein>
    <recommendedName>
        <fullName evidence="2">non-specific serine/threonine protein kinase</fullName>
        <ecNumber evidence="2">2.7.11.1</ecNumber>
    </recommendedName>
</protein>
<keyword evidence="6" id="KW-0812">Transmembrane</keyword>
<keyword evidence="7" id="KW-0732">Signal</keyword>
<feature type="domain" description="Protein kinase" evidence="19">
    <location>
        <begin position="66"/>
        <end position="329"/>
    </location>
</feature>
<keyword evidence="3" id="KW-0723">Serine/threonine-protein kinase</keyword>
<dbReference type="SUPFAM" id="SSF56112">
    <property type="entry name" value="Protein kinase-like (PK-like)"/>
    <property type="match status" value="1"/>
</dbReference>
<keyword evidence="10 18" id="KW-0067">ATP-binding</keyword>
<evidence type="ECO:0000256" key="2">
    <source>
        <dbReference type="ARBA" id="ARBA00012513"/>
    </source>
</evidence>
<keyword evidence="14" id="KW-0675">Receptor</keyword>
<dbReference type="InterPro" id="IPR000719">
    <property type="entry name" value="Prot_kinase_dom"/>
</dbReference>
<dbReference type="EC" id="2.7.11.1" evidence="2"/>
<dbReference type="Pfam" id="PF11955">
    <property type="entry name" value="PORR"/>
    <property type="match status" value="2"/>
</dbReference>
<dbReference type="InterPro" id="IPR011009">
    <property type="entry name" value="Kinase-like_dom_sf"/>
</dbReference>
<dbReference type="GO" id="GO:0005524">
    <property type="term" value="F:ATP binding"/>
    <property type="evidence" value="ECO:0007669"/>
    <property type="project" value="UniProtKB-UniRule"/>
</dbReference>
<dbReference type="InterPro" id="IPR045040">
    <property type="entry name" value="PORR_fam"/>
</dbReference>
<evidence type="ECO:0000256" key="17">
    <source>
        <dbReference type="ARBA" id="ARBA00048679"/>
    </source>
</evidence>
<evidence type="ECO:0000256" key="18">
    <source>
        <dbReference type="PROSITE-ProRule" id="PRU10141"/>
    </source>
</evidence>
<evidence type="ECO:0000256" key="13">
    <source>
        <dbReference type="ARBA" id="ARBA00023157"/>
    </source>
</evidence>
<keyword evidence="15" id="KW-0325">Glycoprotein</keyword>
<evidence type="ECO:0000256" key="14">
    <source>
        <dbReference type="ARBA" id="ARBA00023170"/>
    </source>
</evidence>
<evidence type="ECO:0000313" key="20">
    <source>
        <dbReference type="EnsemblPlants" id="LPERR12G01900.1"/>
    </source>
</evidence>
<keyword evidence="11" id="KW-1133">Transmembrane helix</keyword>
<dbReference type="AlphaFoldDB" id="A0A0D9XWK6"/>
<dbReference type="InterPro" id="IPR017441">
    <property type="entry name" value="Protein_kinase_ATP_BS"/>
</dbReference>
<organism evidence="20 21">
    <name type="scientific">Leersia perrieri</name>
    <dbReference type="NCBI Taxonomy" id="77586"/>
    <lineage>
        <taxon>Eukaryota</taxon>
        <taxon>Viridiplantae</taxon>
        <taxon>Streptophyta</taxon>
        <taxon>Embryophyta</taxon>
        <taxon>Tracheophyta</taxon>
        <taxon>Spermatophyta</taxon>
        <taxon>Magnoliopsida</taxon>
        <taxon>Liliopsida</taxon>
        <taxon>Poales</taxon>
        <taxon>Poaceae</taxon>
        <taxon>BOP clade</taxon>
        <taxon>Oryzoideae</taxon>
        <taxon>Oryzeae</taxon>
        <taxon>Oryzinae</taxon>
        <taxon>Leersia</taxon>
    </lineage>
</organism>
<dbReference type="InterPro" id="IPR008266">
    <property type="entry name" value="Tyr_kinase_AS"/>
</dbReference>
<dbReference type="HOGENOM" id="CLU_339324_0_0_1"/>
<dbReference type="eggNOG" id="ENOG502QWK3">
    <property type="taxonomic scope" value="Eukaryota"/>
</dbReference>
<dbReference type="FunFam" id="3.30.200.20:FF:000059">
    <property type="entry name" value="S-receptor-like serine/threonine-protein kinase"/>
    <property type="match status" value="1"/>
</dbReference>
<dbReference type="PANTHER" id="PTHR31476:SF12">
    <property type="entry name" value="UBIQUITIN CARBOXYL-TERMINAL HYDROLASE FAMILY PROTEIN"/>
    <property type="match status" value="1"/>
</dbReference>
<dbReference type="PROSITE" id="PS50011">
    <property type="entry name" value="PROTEIN_KINASE_DOM"/>
    <property type="match status" value="1"/>
</dbReference>
<evidence type="ECO:0000256" key="9">
    <source>
        <dbReference type="ARBA" id="ARBA00022777"/>
    </source>
</evidence>
<feature type="binding site" evidence="18">
    <location>
        <position position="94"/>
    </location>
    <ligand>
        <name>ATP</name>
        <dbReference type="ChEBI" id="CHEBI:30616"/>
    </ligand>
</feature>
<dbReference type="GO" id="GO:0003723">
    <property type="term" value="F:RNA binding"/>
    <property type="evidence" value="ECO:0007669"/>
    <property type="project" value="InterPro"/>
</dbReference>
<evidence type="ECO:0000256" key="4">
    <source>
        <dbReference type="ARBA" id="ARBA00022536"/>
    </source>
</evidence>
<comment type="subcellular location">
    <subcellularLocation>
        <location evidence="1">Membrane</location>
        <topology evidence="1">Single-pass type I membrane protein</topology>
    </subcellularLocation>
</comment>
<evidence type="ECO:0000256" key="7">
    <source>
        <dbReference type="ARBA" id="ARBA00022729"/>
    </source>
</evidence>
<keyword evidence="4" id="KW-0245">EGF-like domain</keyword>
<evidence type="ECO:0000256" key="16">
    <source>
        <dbReference type="ARBA" id="ARBA00047899"/>
    </source>
</evidence>
<proteinExistence type="predicted"/>
<dbReference type="GO" id="GO:0004674">
    <property type="term" value="F:protein serine/threonine kinase activity"/>
    <property type="evidence" value="ECO:0007669"/>
    <property type="project" value="UniProtKB-KW"/>
</dbReference>
<evidence type="ECO:0000256" key="1">
    <source>
        <dbReference type="ARBA" id="ARBA00004479"/>
    </source>
</evidence>
<dbReference type="Gene3D" id="1.10.510.10">
    <property type="entry name" value="Transferase(Phosphotransferase) domain 1"/>
    <property type="match status" value="1"/>
</dbReference>
<dbReference type="EnsemblPlants" id="LPERR12G01900.1">
    <property type="protein sequence ID" value="LPERR12G01900.1"/>
    <property type="gene ID" value="LPERR12G01900"/>
</dbReference>
<keyword evidence="21" id="KW-1185">Reference proteome</keyword>